<sequence length="75" mass="8727">MQTRGLVAKLMAHDVGVRLTAQRQTTCFQQQPQQQQQQHWQRLLQAPHVAFWPNVCQTRLPTGPNIFDSGLWDLF</sequence>
<accession>A0A484ASH4</accession>
<gene>
    <name evidence="1" type="ORF">AWZ03_014255</name>
</gene>
<dbReference type="Proteomes" id="UP000295192">
    <property type="component" value="Unassembled WGS sequence"/>
</dbReference>
<protein>
    <submittedName>
        <fullName evidence="1">Uncharacterized protein</fullName>
    </submittedName>
</protein>
<comment type="caution">
    <text evidence="1">The sequence shown here is derived from an EMBL/GenBank/DDBJ whole genome shotgun (WGS) entry which is preliminary data.</text>
</comment>
<evidence type="ECO:0000313" key="2">
    <source>
        <dbReference type="Proteomes" id="UP000295192"/>
    </source>
</evidence>
<evidence type="ECO:0000313" key="1">
    <source>
        <dbReference type="EMBL" id="TDG39323.1"/>
    </source>
</evidence>
<dbReference type="AlphaFoldDB" id="A0A484ASH4"/>
<dbReference type="EMBL" id="LSRL02001145">
    <property type="protein sequence ID" value="TDG39323.1"/>
    <property type="molecule type" value="Genomic_DNA"/>
</dbReference>
<organism evidence="1 2">
    <name type="scientific">Drosophila navojoa</name>
    <name type="common">Fruit fly</name>
    <dbReference type="NCBI Taxonomy" id="7232"/>
    <lineage>
        <taxon>Eukaryota</taxon>
        <taxon>Metazoa</taxon>
        <taxon>Ecdysozoa</taxon>
        <taxon>Arthropoda</taxon>
        <taxon>Hexapoda</taxon>
        <taxon>Insecta</taxon>
        <taxon>Pterygota</taxon>
        <taxon>Neoptera</taxon>
        <taxon>Endopterygota</taxon>
        <taxon>Diptera</taxon>
        <taxon>Brachycera</taxon>
        <taxon>Muscomorpha</taxon>
        <taxon>Ephydroidea</taxon>
        <taxon>Drosophilidae</taxon>
        <taxon>Drosophila</taxon>
    </lineage>
</organism>
<keyword evidence="2" id="KW-1185">Reference proteome</keyword>
<reference evidence="1 2" key="1">
    <citation type="journal article" date="2019" name="J. Hered.">
        <title>An Improved Genome Assembly for Drosophila navojoa, the Basal Species in the mojavensis Cluster.</title>
        <authorList>
            <person name="Vanderlinde T."/>
            <person name="Dupim E.G."/>
            <person name="Nazario-Yepiz N.O."/>
            <person name="Carvalho A.B."/>
        </authorList>
    </citation>
    <scope>NUCLEOTIDE SEQUENCE [LARGE SCALE GENOMIC DNA]</scope>
    <source>
        <strain evidence="1">Navoj_Jal97</strain>
        <tissue evidence="1">Whole organism</tissue>
    </source>
</reference>
<name>A0A484ASH4_DRONA</name>
<proteinExistence type="predicted"/>